<evidence type="ECO:0000256" key="1">
    <source>
        <dbReference type="ARBA" id="ARBA00004429"/>
    </source>
</evidence>
<keyword evidence="8 11" id="KW-1133">Transmembrane helix</keyword>
<evidence type="ECO:0000256" key="7">
    <source>
        <dbReference type="ARBA" id="ARBA00022840"/>
    </source>
</evidence>
<dbReference type="GO" id="GO:0140359">
    <property type="term" value="F:ABC-type transporter activity"/>
    <property type="evidence" value="ECO:0007669"/>
    <property type="project" value="InterPro"/>
</dbReference>
<accession>A0A1H5CJT7</accession>
<dbReference type="InterPro" id="IPR011527">
    <property type="entry name" value="ABC1_TM_dom"/>
</dbReference>
<evidence type="ECO:0000256" key="6">
    <source>
        <dbReference type="ARBA" id="ARBA00022741"/>
    </source>
</evidence>
<keyword evidence="6" id="KW-0547">Nucleotide-binding</keyword>
<dbReference type="GO" id="GO:0005886">
    <property type="term" value="C:plasma membrane"/>
    <property type="evidence" value="ECO:0007669"/>
    <property type="project" value="UniProtKB-SubCell"/>
</dbReference>
<evidence type="ECO:0000259" key="12">
    <source>
        <dbReference type="PROSITE" id="PS50893"/>
    </source>
</evidence>
<evidence type="ECO:0000313" key="14">
    <source>
        <dbReference type="EMBL" id="SED66936.1"/>
    </source>
</evidence>
<dbReference type="InterPro" id="IPR039421">
    <property type="entry name" value="Type_1_exporter"/>
</dbReference>
<dbReference type="InterPro" id="IPR027417">
    <property type="entry name" value="P-loop_NTPase"/>
</dbReference>
<dbReference type="InterPro" id="IPR017871">
    <property type="entry name" value="ABC_transporter-like_CS"/>
</dbReference>
<dbReference type="SUPFAM" id="SSF90123">
    <property type="entry name" value="ABC transporter transmembrane region"/>
    <property type="match status" value="1"/>
</dbReference>
<evidence type="ECO:0000256" key="3">
    <source>
        <dbReference type="ARBA" id="ARBA00022475"/>
    </source>
</evidence>
<dbReference type="Proteomes" id="UP000199622">
    <property type="component" value="Unassembled WGS sequence"/>
</dbReference>
<feature type="domain" description="ABC transporter" evidence="12">
    <location>
        <begin position="344"/>
        <end position="579"/>
    </location>
</feature>
<dbReference type="InterPro" id="IPR003593">
    <property type="entry name" value="AAA+_ATPase"/>
</dbReference>
<dbReference type="SMART" id="SM00382">
    <property type="entry name" value="AAA"/>
    <property type="match status" value="1"/>
</dbReference>
<dbReference type="PROSITE" id="PS50893">
    <property type="entry name" value="ABC_TRANSPORTER_2"/>
    <property type="match status" value="1"/>
</dbReference>
<proteinExistence type="inferred from homology"/>
<feature type="transmembrane region" description="Helical" evidence="11">
    <location>
        <begin position="162"/>
        <end position="186"/>
    </location>
</feature>
<dbReference type="FunFam" id="3.40.50.300:FF:000221">
    <property type="entry name" value="Multidrug ABC transporter ATP-binding protein"/>
    <property type="match status" value="1"/>
</dbReference>
<keyword evidence="3" id="KW-1003">Cell membrane</keyword>
<evidence type="ECO:0000256" key="10">
    <source>
        <dbReference type="ARBA" id="ARBA00023455"/>
    </source>
</evidence>
<keyword evidence="5 11" id="KW-0812">Transmembrane</keyword>
<dbReference type="OrthoDB" id="9806127at2"/>
<evidence type="ECO:0000313" key="15">
    <source>
        <dbReference type="Proteomes" id="UP000199622"/>
    </source>
</evidence>
<evidence type="ECO:0000256" key="5">
    <source>
        <dbReference type="ARBA" id="ARBA00022692"/>
    </source>
</evidence>
<dbReference type="PROSITE" id="PS00211">
    <property type="entry name" value="ABC_TRANSPORTER_1"/>
    <property type="match status" value="1"/>
</dbReference>
<dbReference type="PANTHER" id="PTHR24221">
    <property type="entry name" value="ATP-BINDING CASSETTE SUB-FAMILY B"/>
    <property type="match status" value="1"/>
</dbReference>
<keyword evidence="7 14" id="KW-0067">ATP-binding</keyword>
<reference evidence="15" key="1">
    <citation type="submission" date="2016-10" db="EMBL/GenBank/DDBJ databases">
        <authorList>
            <person name="Varghese N."/>
            <person name="Submissions S."/>
        </authorList>
    </citation>
    <scope>NUCLEOTIDE SEQUENCE [LARGE SCALE GENOMIC DNA]</scope>
    <source>
        <strain evidence="15">DSM 44544</strain>
    </source>
</reference>
<comment type="similarity">
    <text evidence="10">Belongs to the ABC transporter superfamily. Siderophore-Fe(3+) uptake transporter (SIUT) (TC 3.A.1.21) family.</text>
</comment>
<feature type="transmembrane region" description="Helical" evidence="11">
    <location>
        <begin position="252"/>
        <end position="272"/>
    </location>
</feature>
<dbReference type="EMBL" id="FNSO01000004">
    <property type="protein sequence ID" value="SED66936.1"/>
    <property type="molecule type" value="Genomic_DNA"/>
</dbReference>
<dbReference type="SUPFAM" id="SSF52540">
    <property type="entry name" value="P-loop containing nucleoside triphosphate hydrolases"/>
    <property type="match status" value="1"/>
</dbReference>
<evidence type="ECO:0000256" key="8">
    <source>
        <dbReference type="ARBA" id="ARBA00022989"/>
    </source>
</evidence>
<keyword evidence="4" id="KW-0997">Cell inner membrane</keyword>
<dbReference type="STRING" id="208445.SAMN04489727_8822"/>
<evidence type="ECO:0000256" key="9">
    <source>
        <dbReference type="ARBA" id="ARBA00023136"/>
    </source>
</evidence>
<feature type="transmembrane region" description="Helical" evidence="11">
    <location>
        <begin position="65"/>
        <end position="84"/>
    </location>
</feature>
<dbReference type="GO" id="GO:0005524">
    <property type="term" value="F:ATP binding"/>
    <property type="evidence" value="ECO:0007669"/>
    <property type="project" value="UniProtKB-KW"/>
</dbReference>
<feature type="domain" description="ABC transmembrane type-1" evidence="13">
    <location>
        <begin position="30"/>
        <end position="310"/>
    </location>
</feature>
<dbReference type="PANTHER" id="PTHR24221:SF654">
    <property type="entry name" value="ATP-BINDING CASSETTE SUB-FAMILY B MEMBER 6"/>
    <property type="match status" value="1"/>
</dbReference>
<evidence type="ECO:0000259" key="13">
    <source>
        <dbReference type="PROSITE" id="PS50929"/>
    </source>
</evidence>
<dbReference type="Gene3D" id="1.20.1560.10">
    <property type="entry name" value="ABC transporter type 1, transmembrane domain"/>
    <property type="match status" value="1"/>
</dbReference>
<keyword evidence="2" id="KW-0813">Transport</keyword>
<evidence type="ECO:0000256" key="2">
    <source>
        <dbReference type="ARBA" id="ARBA00022448"/>
    </source>
</evidence>
<dbReference type="RefSeq" id="WP_091318192.1">
    <property type="nucleotide sequence ID" value="NZ_FNSO01000004.1"/>
</dbReference>
<dbReference type="Pfam" id="PF00005">
    <property type="entry name" value="ABC_tran"/>
    <property type="match status" value="1"/>
</dbReference>
<dbReference type="InterPro" id="IPR003439">
    <property type="entry name" value="ABC_transporter-like_ATP-bd"/>
</dbReference>
<gene>
    <name evidence="14" type="ORF">SAMN04489727_8822</name>
</gene>
<dbReference type="Gene3D" id="3.40.50.300">
    <property type="entry name" value="P-loop containing nucleotide triphosphate hydrolases"/>
    <property type="match status" value="1"/>
</dbReference>
<comment type="subcellular location">
    <subcellularLocation>
        <location evidence="1">Cell inner membrane</location>
        <topology evidence="1">Multi-pass membrane protein</topology>
    </subcellularLocation>
</comment>
<protein>
    <submittedName>
        <fullName evidence="14">ATP-binding cassette, subfamily C, CydCD</fullName>
    </submittedName>
</protein>
<evidence type="ECO:0000256" key="11">
    <source>
        <dbReference type="SAM" id="Phobius"/>
    </source>
</evidence>
<feature type="transmembrane region" description="Helical" evidence="11">
    <location>
        <begin position="26"/>
        <end position="53"/>
    </location>
</feature>
<name>A0A1H5CJT7_9PSEU</name>
<evidence type="ECO:0000256" key="4">
    <source>
        <dbReference type="ARBA" id="ARBA00022519"/>
    </source>
</evidence>
<keyword evidence="9 11" id="KW-0472">Membrane</keyword>
<dbReference type="AlphaFoldDB" id="A0A1H5CJT7"/>
<dbReference type="PROSITE" id="PS50929">
    <property type="entry name" value="ABC_TM1F"/>
    <property type="match status" value="1"/>
</dbReference>
<keyword evidence="15" id="KW-1185">Reference proteome</keyword>
<organism evidence="14 15">
    <name type="scientific">Amycolatopsis tolypomycina</name>
    <dbReference type="NCBI Taxonomy" id="208445"/>
    <lineage>
        <taxon>Bacteria</taxon>
        <taxon>Bacillati</taxon>
        <taxon>Actinomycetota</taxon>
        <taxon>Actinomycetes</taxon>
        <taxon>Pseudonocardiales</taxon>
        <taxon>Pseudonocardiaceae</taxon>
        <taxon>Amycolatopsis</taxon>
    </lineage>
</organism>
<dbReference type="InterPro" id="IPR036640">
    <property type="entry name" value="ABC1_TM_sf"/>
</dbReference>
<sequence length="589" mass="61958">MTTRTSAATIDRPLWRLLPYMASRPVVFGLVICSGLLYYATIVALPALTAYLFGTLVTAHTGAGGALVTGIVIAVAVAGLAQWWQTGIGHDWAYRLLKELRVRIVDGIARATPGRLLGRRTGELADIAKNDVSATELFFAHTAGDYVGAIAVSLAALVTVAVLNPLCALVLAVLMVLVAAVPAVLARRAGEQGQSMRAAGGAVAGETMDVIQGLRELALARRGRDYAERVLARGDELGAAHRRYARRAGAELVTTELLLGLGLLVLATVAGAQVGAGALAPQWLPAVIVLGTSAPAPIATVSATARTLGEVRAAAARVLTIVGYPAHVDEPAAPDRVRAAVPAVEFDDVRFGYPGQSDDVLRGVSLRIEPGETVALVGRSGAGKTTCAHLLLRFWDTTTGAVRIGGVDLRDLATEDLSRTVSLVPQDIFLFDDTIAGNIRLGRPDAADTEVHDVARLAGAHEFIRALPDGYDTRCGERGAVLSGGQRQRIAIARALLTKAPVLVLDEAVSSLDTESERALHESLEATHGSRTTLVIAHRLSTIRRADRVVLLDDGTVVAEGTHDELAANAPAYRRLLARRHNDAVPPAS</sequence>
<dbReference type="GO" id="GO:0016887">
    <property type="term" value="F:ATP hydrolysis activity"/>
    <property type="evidence" value="ECO:0007669"/>
    <property type="project" value="InterPro"/>
</dbReference>
<dbReference type="Pfam" id="PF00664">
    <property type="entry name" value="ABC_membrane"/>
    <property type="match status" value="1"/>
</dbReference>